<dbReference type="PRINTS" id="PR00385">
    <property type="entry name" value="P450"/>
</dbReference>
<keyword evidence="4" id="KW-0479">Metal-binding</keyword>
<dbReference type="InterPro" id="IPR050182">
    <property type="entry name" value="Cytochrome_P450_fam2"/>
</dbReference>
<dbReference type="SUPFAM" id="SSF48264">
    <property type="entry name" value="Cytochrome P450"/>
    <property type="match status" value="1"/>
</dbReference>
<keyword evidence="5" id="KW-0560">Oxidoreductase</keyword>
<reference evidence="8 9" key="1">
    <citation type="journal article" date="2022" name="Allergy">
        <title>Genome assembly and annotation of Periplaneta americana reveal a comprehensive cockroach allergen profile.</title>
        <authorList>
            <person name="Wang L."/>
            <person name="Xiong Q."/>
            <person name="Saelim N."/>
            <person name="Wang L."/>
            <person name="Nong W."/>
            <person name="Wan A.T."/>
            <person name="Shi M."/>
            <person name="Liu X."/>
            <person name="Cao Q."/>
            <person name="Hui J.H.L."/>
            <person name="Sookrung N."/>
            <person name="Leung T.F."/>
            <person name="Tungtrongchitr A."/>
            <person name="Tsui S.K.W."/>
        </authorList>
    </citation>
    <scope>NUCLEOTIDE SEQUENCE [LARGE SCALE GENOMIC DNA]</scope>
    <source>
        <strain evidence="8">PWHHKU_190912</strain>
    </source>
</reference>
<dbReference type="PRINTS" id="PR00463">
    <property type="entry name" value="EP450I"/>
</dbReference>
<evidence type="ECO:0000256" key="6">
    <source>
        <dbReference type="ARBA" id="ARBA00023004"/>
    </source>
</evidence>
<protein>
    <recommendedName>
        <fullName evidence="10">Cytochrome P450</fullName>
    </recommendedName>
</protein>
<evidence type="ECO:0000256" key="3">
    <source>
        <dbReference type="ARBA" id="ARBA00022617"/>
    </source>
</evidence>
<evidence type="ECO:0000256" key="4">
    <source>
        <dbReference type="ARBA" id="ARBA00022723"/>
    </source>
</evidence>
<evidence type="ECO:0000313" key="9">
    <source>
        <dbReference type="Proteomes" id="UP001148838"/>
    </source>
</evidence>
<evidence type="ECO:0000256" key="5">
    <source>
        <dbReference type="ARBA" id="ARBA00023002"/>
    </source>
</evidence>
<comment type="cofactor">
    <cofactor evidence="1">
        <name>heme</name>
        <dbReference type="ChEBI" id="CHEBI:30413"/>
    </cofactor>
</comment>
<proteinExistence type="inferred from homology"/>
<evidence type="ECO:0008006" key="10">
    <source>
        <dbReference type="Google" id="ProtNLM"/>
    </source>
</evidence>
<dbReference type="InterPro" id="IPR036396">
    <property type="entry name" value="Cyt_P450_sf"/>
</dbReference>
<comment type="similarity">
    <text evidence="2">Belongs to the cytochrome P450 family.</text>
</comment>
<dbReference type="Gene3D" id="1.10.630.10">
    <property type="entry name" value="Cytochrome P450"/>
    <property type="match status" value="1"/>
</dbReference>
<dbReference type="Proteomes" id="UP001148838">
    <property type="component" value="Unassembled WGS sequence"/>
</dbReference>
<keyword evidence="9" id="KW-1185">Reference proteome</keyword>
<name>A0ABQ8TJE6_PERAM</name>
<dbReference type="InterPro" id="IPR001128">
    <property type="entry name" value="Cyt_P450"/>
</dbReference>
<sequence length="507" mass="57781">MIFTLLLGFGVLLLIYYWITMKPKNFPPGQKHVCSKKPTNKRQNVTATGPPFLPLLGSALFVPMKMLHVTMADEWRRKYGPVVGLFLGPKLAIAVCGPNEILEVLRREEFQARPDGVFFKDRSFGKKLGLIMSDGPYWVEQRRFTLRHLRNFGFGKTSMEGLILDQVEDIVKEMKDHPIMQVNGLFNVSALNVLWSMIAGVTYERDDARLKYLFEKLNESFRLGNASGNVVNTFPILKKIAPRLSGYKPFLESVKDLQDFFREIINEHEKTIDENNPRDLIDVYLREMKQQSSKPDTTFTVESLITLCLDIFSAGSETTSNTLSFIMLYMVLYPTVQAKVQRELDAVIGRDRRPSLEDRPRLPYVEAVLAEQMRVSTTLPITAPHRADTDTHLNGYFIPKDTMVVLSLYSLFQNKEHWGDPETFRPERFLDANGRFVQDEWVIPFGLGKRMCTGEGVARSTTFLFFTTLLQQFTFSVPEGDPPPSTAPLSGVTLTPAPFRIKITTRA</sequence>
<evidence type="ECO:0000256" key="1">
    <source>
        <dbReference type="ARBA" id="ARBA00001971"/>
    </source>
</evidence>
<dbReference type="PANTHER" id="PTHR24300">
    <property type="entry name" value="CYTOCHROME P450 508A4-RELATED"/>
    <property type="match status" value="1"/>
</dbReference>
<evidence type="ECO:0000256" key="2">
    <source>
        <dbReference type="ARBA" id="ARBA00010617"/>
    </source>
</evidence>
<evidence type="ECO:0000313" key="8">
    <source>
        <dbReference type="EMBL" id="KAJ4446739.1"/>
    </source>
</evidence>
<dbReference type="InterPro" id="IPR002401">
    <property type="entry name" value="Cyt_P450_E_grp-I"/>
</dbReference>
<comment type="caution">
    <text evidence="8">The sequence shown here is derived from an EMBL/GenBank/DDBJ whole genome shotgun (WGS) entry which is preliminary data.</text>
</comment>
<keyword evidence="6" id="KW-0408">Iron</keyword>
<keyword evidence="7" id="KW-0503">Monooxygenase</keyword>
<dbReference type="PANTHER" id="PTHR24300:SF376">
    <property type="entry name" value="CYTOCHROME P450 15A1"/>
    <property type="match status" value="1"/>
</dbReference>
<gene>
    <name evidence="8" type="ORF">ANN_13436</name>
</gene>
<keyword evidence="3" id="KW-0349">Heme</keyword>
<accession>A0ABQ8TJE6</accession>
<dbReference type="CDD" id="cd20651">
    <property type="entry name" value="CYP15A1-like"/>
    <property type="match status" value="1"/>
</dbReference>
<organism evidence="8 9">
    <name type="scientific">Periplaneta americana</name>
    <name type="common">American cockroach</name>
    <name type="synonym">Blatta americana</name>
    <dbReference type="NCBI Taxonomy" id="6978"/>
    <lineage>
        <taxon>Eukaryota</taxon>
        <taxon>Metazoa</taxon>
        <taxon>Ecdysozoa</taxon>
        <taxon>Arthropoda</taxon>
        <taxon>Hexapoda</taxon>
        <taxon>Insecta</taxon>
        <taxon>Pterygota</taxon>
        <taxon>Neoptera</taxon>
        <taxon>Polyneoptera</taxon>
        <taxon>Dictyoptera</taxon>
        <taxon>Blattodea</taxon>
        <taxon>Blattoidea</taxon>
        <taxon>Blattidae</taxon>
        <taxon>Blattinae</taxon>
        <taxon>Periplaneta</taxon>
    </lineage>
</organism>
<dbReference type="Pfam" id="PF00067">
    <property type="entry name" value="p450"/>
    <property type="match status" value="1"/>
</dbReference>
<evidence type="ECO:0000256" key="7">
    <source>
        <dbReference type="ARBA" id="ARBA00023033"/>
    </source>
</evidence>
<dbReference type="EMBL" id="JAJSOF020000009">
    <property type="protein sequence ID" value="KAJ4446739.1"/>
    <property type="molecule type" value="Genomic_DNA"/>
</dbReference>